<dbReference type="Gene3D" id="3.20.20.140">
    <property type="entry name" value="Metal-dependent hydrolases"/>
    <property type="match status" value="1"/>
</dbReference>
<feature type="signal peptide" evidence="1">
    <location>
        <begin position="1"/>
        <end position="19"/>
    </location>
</feature>
<dbReference type="PANTHER" id="PTHR43135:SF3">
    <property type="entry name" value="ALPHA-D-RIBOSE 1-METHYLPHOSPHONATE 5-TRIPHOSPHATE DIPHOSPHATASE"/>
    <property type="match status" value="1"/>
</dbReference>
<reference evidence="3 4" key="1">
    <citation type="submission" date="2018-12" db="EMBL/GenBank/DDBJ databases">
        <authorList>
            <person name="Li A."/>
            <person name="Zhang M."/>
            <person name="Zhu H."/>
        </authorList>
    </citation>
    <scope>NUCLEOTIDE SEQUENCE [LARGE SCALE GENOMIC DNA]</scope>
    <source>
        <strain evidence="3 4">R04H25</strain>
    </source>
</reference>
<dbReference type="InterPro" id="IPR011059">
    <property type="entry name" value="Metal-dep_hydrolase_composite"/>
</dbReference>
<dbReference type="Gene3D" id="2.30.40.10">
    <property type="entry name" value="Urease, subunit C, domain 1"/>
    <property type="match status" value="1"/>
</dbReference>
<dbReference type="AlphaFoldDB" id="A0A451GF00"/>
<feature type="chain" id="PRO_5019425030" evidence="1">
    <location>
        <begin position="20"/>
        <end position="429"/>
    </location>
</feature>
<proteinExistence type="predicted"/>
<dbReference type="InterPro" id="IPR051781">
    <property type="entry name" value="Metallo-dep_Hydrolase"/>
</dbReference>
<organism evidence="3 4">
    <name type="scientific">Pseudidiomarina gelatinasegens</name>
    <dbReference type="NCBI Taxonomy" id="2487740"/>
    <lineage>
        <taxon>Bacteria</taxon>
        <taxon>Pseudomonadati</taxon>
        <taxon>Pseudomonadota</taxon>
        <taxon>Gammaproteobacteria</taxon>
        <taxon>Alteromonadales</taxon>
        <taxon>Idiomarinaceae</taxon>
        <taxon>Pseudidiomarina</taxon>
    </lineage>
</organism>
<evidence type="ECO:0000256" key="1">
    <source>
        <dbReference type="SAM" id="SignalP"/>
    </source>
</evidence>
<dbReference type="InterPro" id="IPR006680">
    <property type="entry name" value="Amidohydro-rel"/>
</dbReference>
<evidence type="ECO:0000313" key="4">
    <source>
        <dbReference type="Proteomes" id="UP000288789"/>
    </source>
</evidence>
<dbReference type="Proteomes" id="UP000288789">
    <property type="component" value="Unassembled WGS sequence"/>
</dbReference>
<comment type="caution">
    <text evidence="3">The sequence shown here is derived from an EMBL/GenBank/DDBJ whole genome shotgun (WGS) entry which is preliminary data.</text>
</comment>
<dbReference type="EMBL" id="RSFE01000003">
    <property type="protein sequence ID" value="RWU11696.1"/>
    <property type="molecule type" value="Genomic_DNA"/>
</dbReference>
<keyword evidence="4" id="KW-1185">Reference proteome</keyword>
<evidence type="ECO:0000259" key="2">
    <source>
        <dbReference type="Pfam" id="PF01979"/>
    </source>
</evidence>
<protein>
    <submittedName>
        <fullName evidence="3">Amidohydrolase</fullName>
    </submittedName>
</protein>
<keyword evidence="3" id="KW-0378">Hydrolase</keyword>
<name>A0A451GF00_9GAMM</name>
<sequence>MKKLLTAVVAASLSAAVVANDMVPGKAQEQPILLQGGTLHTVTNGVMQDTDLLFENGKITAIGANLLVPENARVIDVSGKQVYPGLVALDTTLGLIELGAVRATNDTSEVGQITPEVSGHTAYNPDSEVIPTIRYNGITHAEVVPQNNLIAGRSSLLQTDGWTYEDAAEALNVGVHVNWPRVGLNTSWWERRSPEEQRKENAENLSKLKAAFTDAKAYFDAKQANKLNGTDVRWEAMTGLFDGSSKLFVHANDKRQMDAAMEFASEWGFDLVLVGARDAWRIADKLAANDVTVVYGEPYGLPTRHDEAYDQAYSTPAALAAAGVDFSIAYSTGWWDIRNLAFAAGNAVAFGLDKDQALAAITIKPAEVMGVADKIGSLDVGKNASLFVSQGDVMDQLGQDVQMMFIDGAEVDLNNRHNQLYQKYRQKPE</sequence>
<dbReference type="PANTHER" id="PTHR43135">
    <property type="entry name" value="ALPHA-D-RIBOSE 1-METHYLPHOSPHONATE 5-TRIPHOSPHATE DIPHOSPHATASE"/>
    <property type="match status" value="1"/>
</dbReference>
<dbReference type="GO" id="GO:0016810">
    <property type="term" value="F:hydrolase activity, acting on carbon-nitrogen (but not peptide) bonds"/>
    <property type="evidence" value="ECO:0007669"/>
    <property type="project" value="InterPro"/>
</dbReference>
<dbReference type="InterPro" id="IPR032466">
    <property type="entry name" value="Metal_Hydrolase"/>
</dbReference>
<dbReference type="OrthoDB" id="783596at2"/>
<feature type="domain" description="Amidohydrolase-related" evidence="2">
    <location>
        <begin position="347"/>
        <end position="408"/>
    </location>
</feature>
<keyword evidence="1" id="KW-0732">Signal</keyword>
<gene>
    <name evidence="3" type="ORF">EGC76_05395</name>
</gene>
<dbReference type="SUPFAM" id="SSF51338">
    <property type="entry name" value="Composite domain of metallo-dependent hydrolases"/>
    <property type="match status" value="1"/>
</dbReference>
<accession>A0A451GF00</accession>
<dbReference type="SUPFAM" id="SSF51556">
    <property type="entry name" value="Metallo-dependent hydrolases"/>
    <property type="match status" value="1"/>
</dbReference>
<dbReference type="RefSeq" id="WP_128351985.1">
    <property type="nucleotide sequence ID" value="NZ_RSFE01000003.1"/>
</dbReference>
<evidence type="ECO:0000313" key="3">
    <source>
        <dbReference type="EMBL" id="RWU11696.1"/>
    </source>
</evidence>
<dbReference type="Pfam" id="PF01979">
    <property type="entry name" value="Amidohydro_1"/>
    <property type="match status" value="1"/>
</dbReference>